<evidence type="ECO:0000313" key="1">
    <source>
        <dbReference type="EMBL" id="OGD24226.1"/>
    </source>
</evidence>
<comment type="caution">
    <text evidence="1">The sequence shown here is derived from an EMBL/GenBank/DDBJ whole genome shotgun (WGS) entry which is preliminary data.</text>
</comment>
<organism evidence="1 2">
    <name type="scientific">Candidatus Azambacteria bacterium RBG_16_47_10</name>
    <dbReference type="NCBI Taxonomy" id="1797292"/>
    <lineage>
        <taxon>Bacteria</taxon>
        <taxon>Candidatus Azamiibacteriota</taxon>
    </lineage>
</organism>
<dbReference type="Proteomes" id="UP000176639">
    <property type="component" value="Unassembled WGS sequence"/>
</dbReference>
<proteinExistence type="predicted"/>
<sequence length="136" mass="14796">MKKISLFFLKSAKNLLPTSKKYGAPPGIIAAMDFPHNLVRTVMCGYYVSPDEAKTIGGAAWSIFDPTQHQGESARNAVYRAYRIEGVISTGAGDTIVLELSFYDKGGKKPFFTARSFFNRIHGTVCALGGYSETCG</sequence>
<reference evidence="1 2" key="1">
    <citation type="journal article" date="2016" name="Nat. Commun.">
        <title>Thousands of microbial genomes shed light on interconnected biogeochemical processes in an aquifer system.</title>
        <authorList>
            <person name="Anantharaman K."/>
            <person name="Brown C.T."/>
            <person name="Hug L.A."/>
            <person name="Sharon I."/>
            <person name="Castelle C.J."/>
            <person name="Probst A.J."/>
            <person name="Thomas B.C."/>
            <person name="Singh A."/>
            <person name="Wilkins M.J."/>
            <person name="Karaoz U."/>
            <person name="Brodie E.L."/>
            <person name="Williams K.H."/>
            <person name="Hubbard S.S."/>
            <person name="Banfield J.F."/>
        </authorList>
    </citation>
    <scope>NUCLEOTIDE SEQUENCE [LARGE SCALE GENOMIC DNA]</scope>
</reference>
<evidence type="ECO:0000313" key="2">
    <source>
        <dbReference type="Proteomes" id="UP000176639"/>
    </source>
</evidence>
<dbReference type="AlphaFoldDB" id="A0A1F5B0S6"/>
<accession>A0A1F5B0S6</accession>
<dbReference type="EMBL" id="MEYI01000009">
    <property type="protein sequence ID" value="OGD24226.1"/>
    <property type="molecule type" value="Genomic_DNA"/>
</dbReference>
<protein>
    <submittedName>
        <fullName evidence="1">Uncharacterized protein</fullName>
    </submittedName>
</protein>
<name>A0A1F5B0S6_9BACT</name>
<gene>
    <name evidence="1" type="ORF">A2Z10_02935</name>
</gene>